<sequence>MKDRNGIDMRLTEYHDLRSYWEPLSSRSGSSASISDCGSAQVDTMSEPRAAPTKACYLQHMDARSSRFSPYAGFPQRRSPFALSKSLAKLHLSDALDSTYVFGRLVGLQCACKCISLAATLGGHESAQPSTCHCKELSRGFASSTAVLRSYIPRGGGQPYRRPLLQLSSGA</sequence>
<organism evidence="1 2">
    <name type="scientific">Lentinus brumalis</name>
    <dbReference type="NCBI Taxonomy" id="2498619"/>
    <lineage>
        <taxon>Eukaryota</taxon>
        <taxon>Fungi</taxon>
        <taxon>Dikarya</taxon>
        <taxon>Basidiomycota</taxon>
        <taxon>Agaricomycotina</taxon>
        <taxon>Agaricomycetes</taxon>
        <taxon>Polyporales</taxon>
        <taxon>Polyporaceae</taxon>
        <taxon>Lentinus</taxon>
    </lineage>
</organism>
<accession>A0A371DXS4</accession>
<dbReference type="AlphaFoldDB" id="A0A371DXS4"/>
<name>A0A371DXS4_9APHY</name>
<gene>
    <name evidence="1" type="ORF">OH76DRAFT_1395140</name>
</gene>
<reference evidence="1 2" key="1">
    <citation type="journal article" date="2018" name="Biotechnol. Biofuels">
        <title>Integrative visual omics of the white-rot fungus Polyporus brumalis exposes the biotechnological potential of its oxidative enzymes for delignifying raw plant biomass.</title>
        <authorList>
            <person name="Miyauchi S."/>
            <person name="Rancon A."/>
            <person name="Drula E."/>
            <person name="Hage H."/>
            <person name="Chaduli D."/>
            <person name="Favel A."/>
            <person name="Grisel S."/>
            <person name="Henrissat B."/>
            <person name="Herpoel-Gimbert I."/>
            <person name="Ruiz-Duenas F.J."/>
            <person name="Chevret D."/>
            <person name="Hainaut M."/>
            <person name="Lin J."/>
            <person name="Wang M."/>
            <person name="Pangilinan J."/>
            <person name="Lipzen A."/>
            <person name="Lesage-Meessen L."/>
            <person name="Navarro D."/>
            <person name="Riley R."/>
            <person name="Grigoriev I.V."/>
            <person name="Zhou S."/>
            <person name="Raouche S."/>
            <person name="Rosso M.N."/>
        </authorList>
    </citation>
    <scope>NUCLEOTIDE SEQUENCE [LARGE SCALE GENOMIC DNA]</scope>
    <source>
        <strain evidence="1 2">BRFM 1820</strain>
    </source>
</reference>
<keyword evidence="2" id="KW-1185">Reference proteome</keyword>
<dbReference type="EMBL" id="KZ857379">
    <property type="protein sequence ID" value="RDX57349.1"/>
    <property type="molecule type" value="Genomic_DNA"/>
</dbReference>
<proteinExistence type="predicted"/>
<dbReference type="Proteomes" id="UP000256964">
    <property type="component" value="Unassembled WGS sequence"/>
</dbReference>
<protein>
    <submittedName>
        <fullName evidence="1">Uncharacterized protein</fullName>
    </submittedName>
</protein>
<evidence type="ECO:0000313" key="2">
    <source>
        <dbReference type="Proteomes" id="UP000256964"/>
    </source>
</evidence>
<evidence type="ECO:0000313" key="1">
    <source>
        <dbReference type="EMBL" id="RDX57349.1"/>
    </source>
</evidence>